<accession>A0A1I5KCA0</accession>
<name>A0A1I5KCA0_9PSEU</name>
<dbReference type="AlphaFoldDB" id="A0A1I5KCA0"/>
<sequence>MEDEEDGEAVIRAAKSIETLLYRMEELELIGSARCVAAAQALVDTVDRGMPRTVTDDDGVEGKLETFGAQLDVYGSARRAFVLACRRDLGVGRGRWREIA</sequence>
<reference evidence="2" key="1">
    <citation type="submission" date="2016-10" db="EMBL/GenBank/DDBJ databases">
        <authorList>
            <person name="Varghese N."/>
            <person name="Submissions S."/>
        </authorList>
    </citation>
    <scope>NUCLEOTIDE SEQUENCE [LARGE SCALE GENOMIC DNA]</scope>
    <source>
        <strain evidence="2">CGMCC 4.5579</strain>
    </source>
</reference>
<protein>
    <submittedName>
        <fullName evidence="1">Uncharacterized protein</fullName>
    </submittedName>
</protein>
<gene>
    <name evidence="1" type="ORF">SAMN05421810_10187</name>
</gene>
<organism evidence="1 2">
    <name type="scientific">Amycolatopsis arida</name>
    <dbReference type="NCBI Taxonomy" id="587909"/>
    <lineage>
        <taxon>Bacteria</taxon>
        <taxon>Bacillati</taxon>
        <taxon>Actinomycetota</taxon>
        <taxon>Actinomycetes</taxon>
        <taxon>Pseudonocardiales</taxon>
        <taxon>Pseudonocardiaceae</taxon>
        <taxon>Amycolatopsis</taxon>
    </lineage>
</organism>
<dbReference type="EMBL" id="FOWW01000001">
    <property type="protein sequence ID" value="SFO82670.1"/>
    <property type="molecule type" value="Genomic_DNA"/>
</dbReference>
<evidence type="ECO:0000313" key="2">
    <source>
        <dbReference type="Proteomes" id="UP000198727"/>
    </source>
</evidence>
<proteinExistence type="predicted"/>
<dbReference type="Proteomes" id="UP000198727">
    <property type="component" value="Unassembled WGS sequence"/>
</dbReference>
<evidence type="ECO:0000313" key="1">
    <source>
        <dbReference type="EMBL" id="SFO82670.1"/>
    </source>
</evidence>
<keyword evidence="2" id="KW-1185">Reference proteome</keyword>